<feature type="non-terminal residue" evidence="2">
    <location>
        <position position="1"/>
    </location>
</feature>
<comment type="caution">
    <text evidence="2">The sequence shown here is derived from an EMBL/GenBank/DDBJ whole genome shotgun (WGS) entry which is preliminary data.</text>
</comment>
<feature type="region of interest" description="Disordered" evidence="1">
    <location>
        <begin position="161"/>
        <end position="196"/>
    </location>
</feature>
<dbReference type="EMBL" id="CAUYUJ010021997">
    <property type="protein sequence ID" value="CAK0908370.1"/>
    <property type="molecule type" value="Genomic_DNA"/>
</dbReference>
<dbReference type="Proteomes" id="UP001189429">
    <property type="component" value="Unassembled WGS sequence"/>
</dbReference>
<name>A0ABN9YB41_9DINO</name>
<feature type="compositionally biased region" description="Basic and acidic residues" evidence="1">
    <location>
        <begin position="1"/>
        <end position="18"/>
    </location>
</feature>
<reference evidence="2" key="1">
    <citation type="submission" date="2023-10" db="EMBL/GenBank/DDBJ databases">
        <authorList>
            <person name="Chen Y."/>
            <person name="Shah S."/>
            <person name="Dougan E. K."/>
            <person name="Thang M."/>
            <person name="Chan C."/>
        </authorList>
    </citation>
    <scope>NUCLEOTIDE SEQUENCE [LARGE SCALE GENOMIC DNA]</scope>
</reference>
<evidence type="ECO:0000256" key="1">
    <source>
        <dbReference type="SAM" id="MobiDB-lite"/>
    </source>
</evidence>
<gene>
    <name evidence="2" type="ORF">PCOR1329_LOCUS83058</name>
</gene>
<evidence type="ECO:0000313" key="3">
    <source>
        <dbReference type="Proteomes" id="UP001189429"/>
    </source>
</evidence>
<keyword evidence="3" id="KW-1185">Reference proteome</keyword>
<proteinExistence type="predicted"/>
<feature type="compositionally biased region" description="Low complexity" evidence="1">
    <location>
        <begin position="173"/>
        <end position="196"/>
    </location>
</feature>
<feature type="non-terminal residue" evidence="2">
    <location>
        <position position="280"/>
    </location>
</feature>
<protein>
    <submittedName>
        <fullName evidence="2">Uncharacterized protein</fullName>
    </submittedName>
</protein>
<feature type="region of interest" description="Disordered" evidence="1">
    <location>
        <begin position="220"/>
        <end position="280"/>
    </location>
</feature>
<feature type="region of interest" description="Disordered" evidence="1">
    <location>
        <begin position="1"/>
        <end position="24"/>
    </location>
</feature>
<evidence type="ECO:0000313" key="2">
    <source>
        <dbReference type="EMBL" id="CAK0908370.1"/>
    </source>
</evidence>
<sequence>VAERREKLAGGKLGKPEHSLPLAAEPTADPSDLVIAKWGDGCAWQVPALTVRSLHLEASASRQVDGAWKGEIARLHHGEHVWRLQEVNQRNTTMLFIKADLGEGYAQKLQLVVKDFTDEQRRCADSGMKEIMRRMAEEGMSKDDAEKEKLKYVVRRAKAAAKKRPASVDDETPASGGAPTGAAEAPSQGGEQGAASAGGKLLVDAAGAGGEIKPAAAAPAQDKGVEAATPTPAPVVAAAGSEPSASVSAQEAPVVSAASSASGHGVGAGAASNDLGFDSM</sequence>
<feature type="compositionally biased region" description="Low complexity" evidence="1">
    <location>
        <begin position="227"/>
        <end position="263"/>
    </location>
</feature>
<organism evidence="2 3">
    <name type="scientific">Prorocentrum cordatum</name>
    <dbReference type="NCBI Taxonomy" id="2364126"/>
    <lineage>
        <taxon>Eukaryota</taxon>
        <taxon>Sar</taxon>
        <taxon>Alveolata</taxon>
        <taxon>Dinophyceae</taxon>
        <taxon>Prorocentrales</taxon>
        <taxon>Prorocentraceae</taxon>
        <taxon>Prorocentrum</taxon>
    </lineage>
</organism>
<accession>A0ABN9YB41</accession>